<dbReference type="Proteomes" id="UP001138997">
    <property type="component" value="Unassembled WGS sequence"/>
</dbReference>
<proteinExistence type="predicted"/>
<dbReference type="Gene3D" id="3.30.300.20">
    <property type="match status" value="1"/>
</dbReference>
<dbReference type="Pfam" id="PF02566">
    <property type="entry name" value="OsmC"/>
    <property type="match status" value="1"/>
</dbReference>
<dbReference type="RefSeq" id="WP_231442162.1">
    <property type="nucleotide sequence ID" value="NZ_JAJOMB010000007.1"/>
</dbReference>
<name>A0A9X1NFN1_9ACTN</name>
<accession>A0A9X1NFN1</accession>
<dbReference type="AlphaFoldDB" id="A0A9X1NFN1"/>
<sequence length="145" mass="15863">MAEQNDDNRSVTLERLEEGVYQATNKRGNTLRFGSKADDAFSPVELLLAAIAGCSAVDVDVVTGRRSPAENFEARVDARYVRENGENHLEDIVLTFDVRFPEGEAGDAARMLLPRAIKASHDRTCTVSRTIENGTPITVRTADPA</sequence>
<evidence type="ECO:0000313" key="1">
    <source>
        <dbReference type="EMBL" id="MCD5312198.1"/>
    </source>
</evidence>
<dbReference type="SUPFAM" id="SSF82784">
    <property type="entry name" value="OsmC-like"/>
    <property type="match status" value="1"/>
</dbReference>
<dbReference type="InterPro" id="IPR015946">
    <property type="entry name" value="KH_dom-like_a/b"/>
</dbReference>
<gene>
    <name evidence="1" type="ORF">LR394_14920</name>
</gene>
<reference evidence="1" key="1">
    <citation type="submission" date="2021-11" db="EMBL/GenBank/DDBJ databases">
        <title>Streptomyces corallinus and Kineosporia corallina sp. nov., two new coral-derived marine actinobacteria.</title>
        <authorList>
            <person name="Buangrab K."/>
            <person name="Sutthacheep M."/>
            <person name="Yeemin T."/>
            <person name="Harunari E."/>
            <person name="Igarashi Y."/>
            <person name="Sripreechasak P."/>
            <person name="Kanchanasin P."/>
            <person name="Tanasupawat S."/>
            <person name="Phongsopitanun W."/>
        </authorList>
    </citation>
    <scope>NUCLEOTIDE SEQUENCE</scope>
    <source>
        <strain evidence="1">JCM 31032</strain>
    </source>
</reference>
<dbReference type="PANTHER" id="PTHR34352">
    <property type="entry name" value="PROTEIN YHFA"/>
    <property type="match status" value="1"/>
</dbReference>
<dbReference type="InterPro" id="IPR036102">
    <property type="entry name" value="OsmC/Ohrsf"/>
</dbReference>
<dbReference type="EMBL" id="JAJOMB010000007">
    <property type="protein sequence ID" value="MCD5312198.1"/>
    <property type="molecule type" value="Genomic_DNA"/>
</dbReference>
<keyword evidence="2" id="KW-1185">Reference proteome</keyword>
<dbReference type="InterPro" id="IPR003718">
    <property type="entry name" value="OsmC/Ohr_fam"/>
</dbReference>
<organism evidence="1 2">
    <name type="scientific">Kineosporia babensis</name>
    <dbReference type="NCBI Taxonomy" id="499548"/>
    <lineage>
        <taxon>Bacteria</taxon>
        <taxon>Bacillati</taxon>
        <taxon>Actinomycetota</taxon>
        <taxon>Actinomycetes</taxon>
        <taxon>Kineosporiales</taxon>
        <taxon>Kineosporiaceae</taxon>
        <taxon>Kineosporia</taxon>
    </lineage>
</organism>
<evidence type="ECO:0000313" key="2">
    <source>
        <dbReference type="Proteomes" id="UP001138997"/>
    </source>
</evidence>
<comment type="caution">
    <text evidence="1">The sequence shown here is derived from an EMBL/GenBank/DDBJ whole genome shotgun (WGS) entry which is preliminary data.</text>
</comment>
<protein>
    <submittedName>
        <fullName evidence="1">OsmC family protein</fullName>
    </submittedName>
</protein>
<dbReference type="PANTHER" id="PTHR34352:SF1">
    <property type="entry name" value="PROTEIN YHFA"/>
    <property type="match status" value="1"/>
</dbReference>